<gene>
    <name evidence="4" type="ORF">R4Y45_02085</name>
</gene>
<dbReference type="EMBL" id="JAWMWG010000001">
    <property type="protein sequence ID" value="MEJ6348017.1"/>
    <property type="molecule type" value="Genomic_DNA"/>
</dbReference>
<dbReference type="InterPro" id="IPR027994">
    <property type="entry name" value="WxL_dom"/>
</dbReference>
<evidence type="ECO:0000256" key="2">
    <source>
        <dbReference type="SAM" id="SignalP"/>
    </source>
</evidence>
<evidence type="ECO:0000256" key="1">
    <source>
        <dbReference type="SAM" id="MobiDB-lite"/>
    </source>
</evidence>
<evidence type="ECO:0000259" key="3">
    <source>
        <dbReference type="Pfam" id="PF13731"/>
    </source>
</evidence>
<feature type="compositionally biased region" description="Pro residues" evidence="1">
    <location>
        <begin position="62"/>
        <end position="77"/>
    </location>
</feature>
<evidence type="ECO:0000313" key="4">
    <source>
        <dbReference type="EMBL" id="MEJ6348017.1"/>
    </source>
</evidence>
<accession>A0ABU8SH59</accession>
<protein>
    <submittedName>
        <fullName evidence="4">WxL domain-containing protein</fullName>
    </submittedName>
</protein>
<dbReference type="Proteomes" id="UP001377804">
    <property type="component" value="Unassembled WGS sequence"/>
</dbReference>
<comment type="caution">
    <text evidence="4">The sequence shown here is derived from an EMBL/GenBank/DDBJ whole genome shotgun (WGS) entry which is preliminary data.</text>
</comment>
<dbReference type="RefSeq" id="WP_339968792.1">
    <property type="nucleotide sequence ID" value="NZ_JAWMWG010000001.1"/>
</dbReference>
<proteinExistence type="predicted"/>
<feature type="domain" description="WxL" evidence="3">
    <location>
        <begin position="32"/>
        <end position="251"/>
    </location>
</feature>
<keyword evidence="2" id="KW-0732">Signal</keyword>
<evidence type="ECO:0000313" key="5">
    <source>
        <dbReference type="Proteomes" id="UP001377804"/>
    </source>
</evidence>
<reference evidence="4 5" key="1">
    <citation type="submission" date="2023-10" db="EMBL/GenBank/DDBJ databases">
        <title>Holzapfeliella saturejae sp. nov. isolated from Satureja montana flowers.</title>
        <authorList>
            <person name="Alcantara C."/>
            <person name="Zuniga M."/>
            <person name="Landete J.M."/>
            <person name="Monedero V."/>
        </authorList>
    </citation>
    <scope>NUCLEOTIDE SEQUENCE [LARGE SCALE GENOMIC DNA]</scope>
    <source>
        <strain evidence="4 5">He02</strain>
    </source>
</reference>
<dbReference type="Pfam" id="PF13731">
    <property type="entry name" value="WxL"/>
    <property type="match status" value="1"/>
</dbReference>
<sequence length="253" mass="26297">MNKKNFLISTLALASIFTATVTSTGVNAAEDAGSAQTKATLKFKQESQDPTDSTKPVNPDNPGEPNPGPGNPDPGDPGNPGTNSAGPLSIDFAPAFDFGVGTISNESKTYSLQDAVYDDGQTRNHKPFVQVTDRRGNGQGWTLNANISKFTNSQASGNPQENLRGAEVKISPKNAPTAGYGSVSDAPTGFSSSIKLSENSQNIMTASNRQGMGTWLQFLDPANITLTVPGGTAIKGNAYSANVTWTLSAGPTV</sequence>
<organism evidence="4 5">
    <name type="scientific">Holzapfeliella saturejae</name>
    <dbReference type="NCBI Taxonomy" id="3082953"/>
    <lineage>
        <taxon>Bacteria</taxon>
        <taxon>Bacillati</taxon>
        <taxon>Bacillota</taxon>
        <taxon>Bacilli</taxon>
        <taxon>Lactobacillales</taxon>
        <taxon>Lactobacillaceae</taxon>
        <taxon>Holzapfeliella</taxon>
    </lineage>
</organism>
<feature type="region of interest" description="Disordered" evidence="1">
    <location>
        <begin position="29"/>
        <end position="90"/>
    </location>
</feature>
<feature type="signal peptide" evidence="2">
    <location>
        <begin position="1"/>
        <end position="28"/>
    </location>
</feature>
<feature type="chain" id="PRO_5047103134" evidence="2">
    <location>
        <begin position="29"/>
        <end position="253"/>
    </location>
</feature>
<name>A0ABU8SH59_9LACO</name>
<keyword evidence="5" id="KW-1185">Reference proteome</keyword>